<dbReference type="SUPFAM" id="SSF52540">
    <property type="entry name" value="P-loop containing nucleoside triphosphate hydrolases"/>
    <property type="match status" value="1"/>
</dbReference>
<evidence type="ECO:0000313" key="3">
    <source>
        <dbReference type="EMBL" id="MXQ65772.1"/>
    </source>
</evidence>
<evidence type="ECO:0000256" key="1">
    <source>
        <dbReference type="SAM" id="Phobius"/>
    </source>
</evidence>
<dbReference type="Gene3D" id="1.25.40.10">
    <property type="entry name" value="Tetratricopeptide repeat domain"/>
    <property type="match status" value="3"/>
</dbReference>
<dbReference type="SMART" id="SM00028">
    <property type="entry name" value="TPR"/>
    <property type="match status" value="9"/>
</dbReference>
<dbReference type="SUPFAM" id="SSF48452">
    <property type="entry name" value="TPR-like"/>
    <property type="match status" value="4"/>
</dbReference>
<dbReference type="InterPro" id="IPR019734">
    <property type="entry name" value="TPR_rpt"/>
</dbReference>
<dbReference type="PANTHER" id="PTHR19959">
    <property type="entry name" value="KINESIN LIGHT CHAIN"/>
    <property type="match status" value="1"/>
</dbReference>
<dbReference type="Pfam" id="PF12862">
    <property type="entry name" value="ANAPC5"/>
    <property type="match status" value="1"/>
</dbReference>
<dbReference type="AlphaFoldDB" id="A0A6I4WGN6"/>
<organism evidence="3 4">
    <name type="scientific">Actinomadura rayongensis</name>
    <dbReference type="NCBI Taxonomy" id="1429076"/>
    <lineage>
        <taxon>Bacteria</taxon>
        <taxon>Bacillati</taxon>
        <taxon>Actinomycetota</taxon>
        <taxon>Actinomycetes</taxon>
        <taxon>Streptosporangiales</taxon>
        <taxon>Thermomonosporaceae</taxon>
        <taxon>Actinomadura</taxon>
    </lineage>
</organism>
<keyword evidence="1" id="KW-0812">Transmembrane</keyword>
<feature type="transmembrane region" description="Helical" evidence="1">
    <location>
        <begin position="37"/>
        <end position="57"/>
    </location>
</feature>
<keyword evidence="4" id="KW-1185">Reference proteome</keyword>
<dbReference type="InterPro" id="IPR026000">
    <property type="entry name" value="Apc5_dom"/>
</dbReference>
<dbReference type="Pfam" id="PF13374">
    <property type="entry name" value="TPR_10"/>
    <property type="match status" value="5"/>
</dbReference>
<evidence type="ECO:0000313" key="4">
    <source>
        <dbReference type="Proteomes" id="UP000431901"/>
    </source>
</evidence>
<gene>
    <name evidence="3" type="ORF">GQ466_17240</name>
</gene>
<feature type="domain" description="Anaphase-promoting complex subunit 5" evidence="2">
    <location>
        <begin position="707"/>
        <end position="733"/>
    </location>
</feature>
<keyword evidence="1" id="KW-1133">Transmembrane helix</keyword>
<dbReference type="OrthoDB" id="3218567at2"/>
<dbReference type="RefSeq" id="WP_161103995.1">
    <property type="nucleotide sequence ID" value="NZ_JBHLYI010000004.1"/>
</dbReference>
<keyword evidence="1" id="KW-0472">Membrane</keyword>
<dbReference type="Proteomes" id="UP000431901">
    <property type="component" value="Unassembled WGS sequence"/>
</dbReference>
<name>A0A6I4WGN6_9ACTN</name>
<protein>
    <submittedName>
        <fullName evidence="3">Tetratricopeptide repeat protein</fullName>
    </submittedName>
</protein>
<dbReference type="EMBL" id="WUTW01000003">
    <property type="protein sequence ID" value="MXQ65772.1"/>
    <property type="molecule type" value="Genomic_DNA"/>
</dbReference>
<sequence length="996" mass="106642">MVRWAKNPWVLGVVASVGAGVPPLVVPAGWPLVWRAVIAAVVAGLAGASGSYFGVVLSRAEESAAAREALAAVLEPLQVPRPELASGGDDPTEAARARAVLEDLLPQWCPTRFWGRRAELDRWWAWCRDEAVSGLLVMDGPGGCGKTRLALRAAAQSAGDGWVTGWLGEGKAAALADAAAAVPGGKVLALVDDADSRTDLGALLEAMAGYRGQARLRVVLIARNGSGLVQALAGRIPERHAALVKAAAVMSLQPLGESADLVRWYGEAVHAFAHARGVTPPPVSAMVAPIRAGQTLIEVLAEAMAAVLRTTPPTAPPGVPTPVDEVARVLMEHEARWWRATAAADRWGLADVTDVLLARVMVALVLFAPAGDQAAVRILRRIPELADASSERVLNLARWAHALYPADTSAGMRVGPDVLTDWFVTTHLTNQPASTGSDTTDATGDTSEFARHLLTGLEEEQAGRVLTVLARAGEHHPPAQRLFEQVLDGDPVRRAHYAVHAALTTTRRHDLDLATAAALARADLDPDTTTRLTALIPDHALPHCALALARHHLRHARTTTHRPDAALALHYIAVALDQVGEYHEGLQAAREAVTLFRELAAENPTHLPGLASALRSLTVALDRVGEYDEELQVAREALTLSRDIAADNPTHRLELANALSNLAATLNEVGEYHEGLHVAQEAVALSRELAADYPAHRPELAAALRRLTAALDQVGEYDEGLQAAREAVTLCRELAAGNATHRPELASALSNLAVALSLVGEYDEELQAEREAIALRRDLAASNPAHRPTLASALHNLAATLYQVGEHDEGLQAAREAVTLCRELAAGNATHRPELASALRILTVALAQVGEYDEGLRVAREAVTLYRDLAADHSTHRLALASALHNLAATLYQIDEYDEGLHVARETVALCRDLAASNPAHRPTLASALHNLAATLDQVGEYREGLRTAREAVTLYRDLAARHPKRFRQVYLHARGNLQRRMAERGDHDDAITFDL</sequence>
<accession>A0A6I4WGN6</accession>
<dbReference type="InterPro" id="IPR027417">
    <property type="entry name" value="P-loop_NTPase"/>
</dbReference>
<dbReference type="InterPro" id="IPR011990">
    <property type="entry name" value="TPR-like_helical_dom_sf"/>
</dbReference>
<reference evidence="3 4" key="1">
    <citation type="submission" date="2019-12" db="EMBL/GenBank/DDBJ databases">
        <title>Nocardia macrotermitis sp. nov. and Nocardia aurantia sp. nov., isolated from the gut of the fungus growing-termite Macrotermes natalensis.</title>
        <authorList>
            <person name="Christine B."/>
            <person name="Rene B."/>
        </authorList>
    </citation>
    <scope>NUCLEOTIDE SEQUENCE [LARGE SCALE GENOMIC DNA]</scope>
    <source>
        <strain evidence="3 4">DSM 102126</strain>
    </source>
</reference>
<evidence type="ECO:0000259" key="2">
    <source>
        <dbReference type="Pfam" id="PF12862"/>
    </source>
</evidence>
<proteinExistence type="predicted"/>
<dbReference type="PANTHER" id="PTHR19959:SF119">
    <property type="entry name" value="FUNGAL LIPASE-LIKE DOMAIN-CONTAINING PROTEIN"/>
    <property type="match status" value="1"/>
</dbReference>
<comment type="caution">
    <text evidence="3">The sequence shown here is derived from an EMBL/GenBank/DDBJ whole genome shotgun (WGS) entry which is preliminary data.</text>
</comment>